<sequence length="221" mass="25610">MINIIIDGEYKLYNHGLKLFLSHILMEQFKISSRYFDCLNDQTIQDADIIVISLEAGERYICHPLLKKRKKNSLVIGLYDRENHNISNRLPHCTKKMVYINRTENLSEIKKTVLLQWEIRNNNSFDAGLNNCQNCRYRTLSPQQINVAGRYFNGKSIQEIAVELNLNRKTVLSHKYMVMKKFNLISDYELISFLAKVDLPENVAGLFPGCTKRKAFSSSGL</sequence>
<dbReference type="SMART" id="SM00421">
    <property type="entry name" value="HTH_LUXR"/>
    <property type="match status" value="1"/>
</dbReference>
<organism evidence="3 4">
    <name type="scientific">Buttiauxella brennerae ATCC 51605</name>
    <dbReference type="NCBI Taxonomy" id="1354251"/>
    <lineage>
        <taxon>Bacteria</taxon>
        <taxon>Pseudomonadati</taxon>
        <taxon>Pseudomonadota</taxon>
        <taxon>Gammaproteobacteria</taxon>
        <taxon>Enterobacterales</taxon>
        <taxon>Enterobacteriaceae</taxon>
        <taxon>Buttiauxella</taxon>
    </lineage>
</organism>
<protein>
    <submittedName>
        <fullName evidence="3">Signal transduction response regulator</fullName>
    </submittedName>
</protein>
<dbReference type="Pfam" id="PF00196">
    <property type="entry name" value="GerE"/>
    <property type="match status" value="1"/>
</dbReference>
<reference evidence="3 4" key="1">
    <citation type="submission" date="2016-04" db="EMBL/GenBank/DDBJ databases">
        <title>ATOL: Assembling a taxonomically balanced genome-scale reconstruction of the evolutionary history of the Enterobacteriaceae.</title>
        <authorList>
            <person name="Plunkett G.III."/>
            <person name="Neeno-Eckwall E.C."/>
            <person name="Glasner J.D."/>
            <person name="Perna N.T."/>
        </authorList>
    </citation>
    <scope>NUCLEOTIDE SEQUENCE [LARGE SCALE GENOMIC DNA]</scope>
    <source>
        <strain evidence="3 4">ATCC 51605</strain>
    </source>
</reference>
<dbReference type="EMBL" id="LXER01000040">
    <property type="protein sequence ID" value="OAT27732.1"/>
    <property type="molecule type" value="Genomic_DNA"/>
</dbReference>
<dbReference type="InterPro" id="IPR016032">
    <property type="entry name" value="Sig_transdc_resp-reg_C-effctor"/>
</dbReference>
<dbReference type="SUPFAM" id="SSF46894">
    <property type="entry name" value="C-terminal effector domain of the bipartite response regulators"/>
    <property type="match status" value="1"/>
</dbReference>
<name>A0A1B7IEH6_9ENTR</name>
<evidence type="ECO:0000313" key="4">
    <source>
        <dbReference type="Proteomes" id="UP000078410"/>
    </source>
</evidence>
<dbReference type="Proteomes" id="UP000078410">
    <property type="component" value="Unassembled WGS sequence"/>
</dbReference>
<dbReference type="PATRIC" id="fig|1354251.4.peg.4396"/>
<dbReference type="RefSeq" id="WP_064561886.1">
    <property type="nucleotide sequence ID" value="NZ_LXER01000040.1"/>
</dbReference>
<dbReference type="InterPro" id="IPR000792">
    <property type="entry name" value="Tscrpt_reg_LuxR_C"/>
</dbReference>
<accession>A0A1B7IEH6</accession>
<comment type="caution">
    <text evidence="3">The sequence shown here is derived from an EMBL/GenBank/DDBJ whole genome shotgun (WGS) entry which is preliminary data.</text>
</comment>
<dbReference type="GO" id="GO:0006355">
    <property type="term" value="P:regulation of DNA-templated transcription"/>
    <property type="evidence" value="ECO:0007669"/>
    <property type="project" value="InterPro"/>
</dbReference>
<feature type="domain" description="HTH luxR-type" evidence="2">
    <location>
        <begin position="133"/>
        <end position="198"/>
    </location>
</feature>
<evidence type="ECO:0000313" key="3">
    <source>
        <dbReference type="EMBL" id="OAT27732.1"/>
    </source>
</evidence>
<dbReference type="PROSITE" id="PS50043">
    <property type="entry name" value="HTH_LUXR_2"/>
    <property type="match status" value="1"/>
</dbReference>
<dbReference type="OrthoDB" id="6547505at2"/>
<evidence type="ECO:0000256" key="1">
    <source>
        <dbReference type="ARBA" id="ARBA00023125"/>
    </source>
</evidence>
<proteinExistence type="predicted"/>
<keyword evidence="4" id="KW-1185">Reference proteome</keyword>
<evidence type="ECO:0000259" key="2">
    <source>
        <dbReference type="PROSITE" id="PS50043"/>
    </source>
</evidence>
<dbReference type="GO" id="GO:0003677">
    <property type="term" value="F:DNA binding"/>
    <property type="evidence" value="ECO:0007669"/>
    <property type="project" value="UniProtKB-KW"/>
</dbReference>
<gene>
    <name evidence="3" type="ORF">M975_4287</name>
</gene>
<dbReference type="Gene3D" id="1.10.10.10">
    <property type="entry name" value="Winged helix-like DNA-binding domain superfamily/Winged helix DNA-binding domain"/>
    <property type="match status" value="1"/>
</dbReference>
<dbReference type="InterPro" id="IPR036388">
    <property type="entry name" value="WH-like_DNA-bd_sf"/>
</dbReference>
<dbReference type="PRINTS" id="PR00038">
    <property type="entry name" value="HTHLUXR"/>
</dbReference>
<keyword evidence="1" id="KW-0238">DNA-binding</keyword>
<dbReference type="AlphaFoldDB" id="A0A1B7IEH6"/>